<evidence type="ECO:0000256" key="2">
    <source>
        <dbReference type="ARBA" id="ARBA00022679"/>
    </source>
</evidence>
<keyword evidence="5" id="KW-0067">ATP-binding</keyword>
<dbReference type="GO" id="GO:0004674">
    <property type="term" value="F:protein serine/threonine kinase activity"/>
    <property type="evidence" value="ECO:0007669"/>
    <property type="project" value="UniProtKB-KW"/>
</dbReference>
<gene>
    <name evidence="6" type="ORF">EUGRSUZ_E03455</name>
</gene>
<dbReference type="SUPFAM" id="SSF56112">
    <property type="entry name" value="Protein kinase-like (PK-like)"/>
    <property type="match status" value="1"/>
</dbReference>
<sequence length="127" mass="14191">MSPKYAMGGIFSERSNVYSFGVLLLEIAWQLWSDGKALDLTDVAMAVTSPLEITRCIHVGLLCVQDHATDRPNMLNVVLMLSGESDLPQPRQPIFTFQAERPNHSIPSQQESIRFVNTITNTMVEGR</sequence>
<evidence type="ECO:0000256" key="5">
    <source>
        <dbReference type="ARBA" id="ARBA00022840"/>
    </source>
</evidence>
<keyword evidence="3" id="KW-0547">Nucleotide-binding</keyword>
<dbReference type="GO" id="GO:0005524">
    <property type="term" value="F:ATP binding"/>
    <property type="evidence" value="ECO:0007669"/>
    <property type="project" value="UniProtKB-KW"/>
</dbReference>
<keyword evidence="4" id="KW-0418">Kinase</keyword>
<evidence type="ECO:0000256" key="1">
    <source>
        <dbReference type="ARBA" id="ARBA00022527"/>
    </source>
</evidence>
<keyword evidence="2" id="KW-0808">Transferase</keyword>
<dbReference type="STRING" id="71139.A0A059C953"/>
<evidence type="ECO:0000256" key="3">
    <source>
        <dbReference type="ARBA" id="ARBA00022741"/>
    </source>
</evidence>
<dbReference type="Gene3D" id="1.10.510.10">
    <property type="entry name" value="Transferase(Phosphotransferase) domain 1"/>
    <property type="match status" value="1"/>
</dbReference>
<keyword evidence="1" id="KW-0723">Serine/threonine-protein kinase</keyword>
<dbReference type="Gramene" id="KCW74731">
    <property type="protein sequence ID" value="KCW74731"/>
    <property type="gene ID" value="EUGRSUZ_E03455"/>
</dbReference>
<dbReference type="AlphaFoldDB" id="A0A059C953"/>
<name>A0A059C953_EUCGR</name>
<evidence type="ECO:0008006" key="7">
    <source>
        <dbReference type="Google" id="ProtNLM"/>
    </source>
</evidence>
<organism evidence="6">
    <name type="scientific">Eucalyptus grandis</name>
    <name type="common">Flooded gum</name>
    <dbReference type="NCBI Taxonomy" id="71139"/>
    <lineage>
        <taxon>Eukaryota</taxon>
        <taxon>Viridiplantae</taxon>
        <taxon>Streptophyta</taxon>
        <taxon>Embryophyta</taxon>
        <taxon>Tracheophyta</taxon>
        <taxon>Spermatophyta</taxon>
        <taxon>Magnoliopsida</taxon>
        <taxon>eudicotyledons</taxon>
        <taxon>Gunneridae</taxon>
        <taxon>Pentapetalae</taxon>
        <taxon>rosids</taxon>
        <taxon>malvids</taxon>
        <taxon>Myrtales</taxon>
        <taxon>Myrtaceae</taxon>
        <taxon>Myrtoideae</taxon>
        <taxon>Eucalypteae</taxon>
        <taxon>Eucalyptus</taxon>
    </lineage>
</organism>
<evidence type="ECO:0000256" key="4">
    <source>
        <dbReference type="ARBA" id="ARBA00022777"/>
    </source>
</evidence>
<proteinExistence type="predicted"/>
<dbReference type="PANTHER" id="PTHR27002">
    <property type="entry name" value="RECEPTOR-LIKE SERINE/THREONINE-PROTEIN KINASE SD1-8"/>
    <property type="match status" value="1"/>
</dbReference>
<evidence type="ECO:0000313" key="6">
    <source>
        <dbReference type="EMBL" id="KCW74731.1"/>
    </source>
</evidence>
<dbReference type="InParanoid" id="A0A059C953"/>
<dbReference type="EMBL" id="KK198757">
    <property type="protein sequence ID" value="KCW74731.1"/>
    <property type="molecule type" value="Genomic_DNA"/>
</dbReference>
<dbReference type="InterPro" id="IPR011009">
    <property type="entry name" value="Kinase-like_dom_sf"/>
</dbReference>
<reference evidence="6" key="1">
    <citation type="submission" date="2013-07" db="EMBL/GenBank/DDBJ databases">
        <title>The genome of Eucalyptus grandis.</title>
        <authorList>
            <person name="Schmutz J."/>
            <person name="Hayes R."/>
            <person name="Myburg A."/>
            <person name="Tuskan G."/>
            <person name="Grattapaglia D."/>
            <person name="Rokhsar D.S."/>
        </authorList>
    </citation>
    <scope>NUCLEOTIDE SEQUENCE</scope>
    <source>
        <tissue evidence="6">Leaf extractions</tissue>
    </source>
</reference>
<dbReference type="PANTHER" id="PTHR27002:SF422">
    <property type="entry name" value="RECEPTOR-LIKE SERINE_THREONINE-PROTEIN KINASE"/>
    <property type="match status" value="1"/>
</dbReference>
<dbReference type="OMA" id="RPNHSIP"/>
<accession>A0A059C953</accession>
<protein>
    <recommendedName>
        <fullName evidence="7">Serine-threonine/tyrosine-protein kinase catalytic domain-containing protein</fullName>
    </recommendedName>
</protein>